<evidence type="ECO:0000259" key="11">
    <source>
        <dbReference type="Pfam" id="PF02767"/>
    </source>
</evidence>
<dbReference type="PANTHER" id="PTHR30478">
    <property type="entry name" value="DNA POLYMERASE III SUBUNIT BETA"/>
    <property type="match status" value="1"/>
</dbReference>
<dbReference type="GO" id="GO:0003677">
    <property type="term" value="F:DNA binding"/>
    <property type="evidence" value="ECO:0007669"/>
    <property type="project" value="UniProtKB-UniRule"/>
</dbReference>
<sequence>MELTVTQENFARALSAVSRVASNKTGLPILSNILLRTDNNRLLVAATNLEIATTQYIGAKITKPGALTIPARLISEFVNNLPKDTIKLQVINNNLHISSGKFTSIINGVIADEFPELPTINEASSISYTIHIDDFKQAVNQTIITASSDTTRPVLTGVYWHSHEGQLYLSATDGYRLSERRLVETKSDVSAIIPVQTLQEALRTIVEDSDTVDILFDETQVRFRINDAEIISRLVDGNFPDYRQLIPAKSDINVTVNKQEFIRVTKIAGLFARESGGSVTVTVDADNKSVSLHSIASEYGENTSELSAEVTGSGQVTLNSRYLTEALSVIEGDTIEFSFTGKLSPCILKSVVKDVDYYHVIMPLKS</sequence>
<keyword evidence="8" id="KW-0238">DNA-binding</keyword>
<evidence type="ECO:0000256" key="5">
    <source>
        <dbReference type="ARBA" id="ARBA00022695"/>
    </source>
</evidence>
<comment type="caution">
    <text evidence="13">The sequence shown here is derived from an EMBL/GenBank/DDBJ whole genome shotgun (WGS) entry which is preliminary data.</text>
</comment>
<evidence type="ECO:0000256" key="8">
    <source>
        <dbReference type="ARBA" id="ARBA00023125"/>
    </source>
</evidence>
<dbReference type="InterPro" id="IPR001001">
    <property type="entry name" value="DNA_polIII_beta"/>
</dbReference>
<evidence type="ECO:0000256" key="4">
    <source>
        <dbReference type="ARBA" id="ARBA00022679"/>
    </source>
</evidence>
<evidence type="ECO:0000256" key="9">
    <source>
        <dbReference type="PIRNR" id="PIRNR000804"/>
    </source>
</evidence>
<dbReference type="PIRSF" id="PIRSF000804">
    <property type="entry name" value="DNA_pol_III_b"/>
    <property type="match status" value="1"/>
</dbReference>
<keyword evidence="4 9" id="KW-0808">Transferase</keyword>
<dbReference type="GO" id="GO:0003887">
    <property type="term" value="F:DNA-directed DNA polymerase activity"/>
    <property type="evidence" value="ECO:0007669"/>
    <property type="project" value="UniProtKB-UniRule"/>
</dbReference>
<dbReference type="PANTHER" id="PTHR30478:SF0">
    <property type="entry name" value="BETA SLIDING CLAMP"/>
    <property type="match status" value="1"/>
</dbReference>
<keyword evidence="5 9" id="KW-0548">Nucleotidyltransferase</keyword>
<comment type="similarity">
    <text evidence="2 9">Belongs to the beta sliding clamp family.</text>
</comment>
<evidence type="ECO:0000313" key="13">
    <source>
        <dbReference type="EMBL" id="RWZ78365.1"/>
    </source>
</evidence>
<feature type="domain" description="DNA polymerase III beta sliding clamp N-terminal" evidence="10">
    <location>
        <begin position="1"/>
        <end position="118"/>
    </location>
</feature>
<dbReference type="GO" id="GO:0009360">
    <property type="term" value="C:DNA polymerase III complex"/>
    <property type="evidence" value="ECO:0007669"/>
    <property type="project" value="InterPro"/>
</dbReference>
<evidence type="ECO:0000256" key="7">
    <source>
        <dbReference type="ARBA" id="ARBA00022932"/>
    </source>
</evidence>
<dbReference type="GO" id="GO:0005737">
    <property type="term" value="C:cytoplasm"/>
    <property type="evidence" value="ECO:0007669"/>
    <property type="project" value="UniProtKB-SubCell"/>
</dbReference>
<dbReference type="Proteomes" id="UP000289257">
    <property type="component" value="Unassembled WGS sequence"/>
</dbReference>
<keyword evidence="6 9" id="KW-0235">DNA replication</keyword>
<dbReference type="GO" id="GO:0006271">
    <property type="term" value="P:DNA strand elongation involved in DNA replication"/>
    <property type="evidence" value="ECO:0007669"/>
    <property type="project" value="TreeGrafter"/>
</dbReference>
<evidence type="ECO:0000256" key="3">
    <source>
        <dbReference type="ARBA" id="ARBA00022490"/>
    </source>
</evidence>
<dbReference type="GO" id="GO:0008408">
    <property type="term" value="F:3'-5' exonuclease activity"/>
    <property type="evidence" value="ECO:0007669"/>
    <property type="project" value="InterPro"/>
</dbReference>
<dbReference type="NCBIfam" id="TIGR00663">
    <property type="entry name" value="dnan"/>
    <property type="match status" value="1"/>
</dbReference>
<proteinExistence type="inferred from homology"/>
<dbReference type="Gene3D" id="3.10.150.10">
    <property type="entry name" value="DNA Polymerase III, subunit A, domain 2"/>
    <property type="match status" value="1"/>
</dbReference>
<evidence type="ECO:0000256" key="6">
    <source>
        <dbReference type="ARBA" id="ARBA00022705"/>
    </source>
</evidence>
<dbReference type="InterPro" id="IPR022637">
    <property type="entry name" value="DNA_polIII_beta_cen"/>
</dbReference>
<evidence type="ECO:0000313" key="14">
    <source>
        <dbReference type="Proteomes" id="UP000289257"/>
    </source>
</evidence>
<comment type="subunit">
    <text evidence="9">Forms a ring-shaped head-to-tail homodimer around DNA.</text>
</comment>
<dbReference type="AlphaFoldDB" id="A0A4Q0AGS3"/>
<reference evidence="13" key="1">
    <citation type="submission" date="2019-01" db="EMBL/GenBank/DDBJ databases">
        <title>Genomic signatures and co-occurrence patterns of the ultra-small Saccharimodia (Patescibacteria phylum) suggest a symbiotic lifestyle.</title>
        <authorList>
            <person name="Lemos L."/>
            <person name="Medeiros J."/>
            <person name="Andreote F."/>
            <person name="Fernandes G."/>
            <person name="Varani A."/>
            <person name="Oliveira G."/>
            <person name="Pylro V."/>
        </authorList>
    </citation>
    <scope>NUCLEOTIDE SEQUENCE [LARGE SCALE GENOMIC DNA]</scope>
    <source>
        <strain evidence="13">AMD02</strain>
    </source>
</reference>
<feature type="domain" description="DNA polymerase III beta sliding clamp central" evidence="11">
    <location>
        <begin position="130"/>
        <end position="241"/>
    </location>
</feature>
<feature type="domain" description="DNA polymerase III beta sliding clamp C-terminal" evidence="12">
    <location>
        <begin position="243"/>
        <end position="364"/>
    </location>
</feature>
<dbReference type="Gene3D" id="3.70.10.10">
    <property type="match status" value="1"/>
</dbReference>
<dbReference type="CDD" id="cd00140">
    <property type="entry name" value="beta_clamp"/>
    <property type="match status" value="1"/>
</dbReference>
<dbReference type="Pfam" id="PF00712">
    <property type="entry name" value="DNA_pol3_beta"/>
    <property type="match status" value="1"/>
</dbReference>
<comment type="function">
    <text evidence="9">Confers DNA tethering and processivity to DNA polymerases and other proteins. Acts as a clamp, forming a ring around DNA (a reaction catalyzed by the clamp-loading complex) which diffuses in an ATP-independent manner freely and bidirectionally along dsDNA. Initially characterized for its ability to contact the catalytic subunit of DNA polymerase III (Pol III), a complex, multichain enzyme responsible for most of the replicative synthesis in bacteria; Pol III exhibits 3'-5' exonuclease proofreading activity. The beta chain is required for initiation of replication as well as for processivity of DNA replication.</text>
</comment>
<evidence type="ECO:0000256" key="1">
    <source>
        <dbReference type="ARBA" id="ARBA00004496"/>
    </source>
</evidence>
<gene>
    <name evidence="13" type="primary">dnaN</name>
    <name evidence="13" type="ORF">EOT05_01200</name>
</gene>
<dbReference type="Pfam" id="PF02767">
    <property type="entry name" value="DNA_pol3_beta_2"/>
    <property type="match status" value="1"/>
</dbReference>
<name>A0A4Q0AGS3_9BACT</name>
<keyword evidence="7 9" id="KW-0239">DNA-directed DNA polymerase</keyword>
<evidence type="ECO:0000259" key="10">
    <source>
        <dbReference type="Pfam" id="PF00712"/>
    </source>
</evidence>
<dbReference type="SUPFAM" id="SSF55979">
    <property type="entry name" value="DNA clamp"/>
    <property type="match status" value="3"/>
</dbReference>
<organism evidence="13 14">
    <name type="scientific">Candidatus Microsaccharimonas sossegonensis</name>
    <dbReference type="NCBI Taxonomy" id="2506948"/>
    <lineage>
        <taxon>Bacteria</taxon>
        <taxon>Candidatus Saccharimonadota</taxon>
        <taxon>Candidatus Saccharimonadia</taxon>
        <taxon>Candidatus Saccharimonadales</taxon>
        <taxon>Candidatus Saccharimonadaceae</taxon>
        <taxon>Candidatus Microsaccharimonas</taxon>
    </lineage>
</organism>
<evidence type="ECO:0000256" key="2">
    <source>
        <dbReference type="ARBA" id="ARBA00010752"/>
    </source>
</evidence>
<dbReference type="EMBL" id="SCKX01000001">
    <property type="protein sequence ID" value="RWZ78365.1"/>
    <property type="molecule type" value="Genomic_DNA"/>
</dbReference>
<keyword evidence="3 9" id="KW-0963">Cytoplasm</keyword>
<dbReference type="InterPro" id="IPR046938">
    <property type="entry name" value="DNA_clamp_sf"/>
</dbReference>
<protein>
    <recommendedName>
        <fullName evidence="9">Beta sliding clamp</fullName>
    </recommendedName>
</protein>
<dbReference type="SMART" id="SM00480">
    <property type="entry name" value="POL3Bc"/>
    <property type="match status" value="1"/>
</dbReference>
<dbReference type="InterPro" id="IPR022635">
    <property type="entry name" value="DNA_polIII_beta_C"/>
</dbReference>
<accession>A0A4Q0AGS3</accession>
<evidence type="ECO:0000259" key="12">
    <source>
        <dbReference type="Pfam" id="PF02768"/>
    </source>
</evidence>
<comment type="subcellular location">
    <subcellularLocation>
        <location evidence="1 9">Cytoplasm</location>
    </subcellularLocation>
</comment>
<keyword evidence="14" id="KW-1185">Reference proteome</keyword>
<dbReference type="Pfam" id="PF02768">
    <property type="entry name" value="DNA_pol3_beta_3"/>
    <property type="match status" value="1"/>
</dbReference>
<dbReference type="InterPro" id="IPR022634">
    <property type="entry name" value="DNA_polIII_beta_N"/>
</dbReference>